<dbReference type="AlphaFoldDB" id="A0A2W6NNG3"/>
<comment type="caution">
    <text evidence="1">The sequence shown here is derived from an EMBL/GenBank/DDBJ whole genome shotgun (WGS) entry which is preliminary data.</text>
</comment>
<sequence>MKEIKNDLYEIDTKKMIRLAKELGIEVTENSKTPGFYLTKNGQSKKIDVIDLFAAIFPEIKELEDVREFKGDDAH</sequence>
<dbReference type="EMBL" id="QKWW01000006">
    <property type="protein sequence ID" value="PZT57399.1"/>
    <property type="molecule type" value="Genomic_DNA"/>
</dbReference>
<proteinExistence type="predicted"/>
<gene>
    <name evidence="1" type="ORF">DN757_01715</name>
</gene>
<protein>
    <submittedName>
        <fullName evidence="1">Uncharacterized protein</fullName>
    </submittedName>
</protein>
<dbReference type="Proteomes" id="UP000249204">
    <property type="component" value="Unassembled WGS sequence"/>
</dbReference>
<organism evidence="1 2">
    <name type="scientific">Paenibacillus silvae</name>
    <dbReference type="NCBI Taxonomy" id="1325358"/>
    <lineage>
        <taxon>Bacteria</taxon>
        <taxon>Bacillati</taxon>
        <taxon>Bacillota</taxon>
        <taxon>Bacilli</taxon>
        <taxon>Bacillales</taxon>
        <taxon>Paenibacillaceae</taxon>
        <taxon>Paenibacillus</taxon>
    </lineage>
</organism>
<dbReference type="RefSeq" id="WP_111268550.1">
    <property type="nucleotide sequence ID" value="NZ_QKWW01000006.1"/>
</dbReference>
<evidence type="ECO:0000313" key="1">
    <source>
        <dbReference type="EMBL" id="PZT57399.1"/>
    </source>
</evidence>
<accession>A0A2W6NNG3</accession>
<reference evidence="1 2" key="1">
    <citation type="submission" date="2018-06" db="EMBL/GenBank/DDBJ databases">
        <title>Isolation of heavy metals resistant Paenibacillus silvae NC2 from Gold-Copper mine in ZiJin, China.</title>
        <authorList>
            <person name="Xu J."/>
            <person name="Mazhar H.S."/>
            <person name="Rensing C."/>
        </authorList>
    </citation>
    <scope>NUCLEOTIDE SEQUENCE [LARGE SCALE GENOMIC DNA]</scope>
    <source>
        <strain evidence="1 2">NC2</strain>
    </source>
</reference>
<evidence type="ECO:0000313" key="2">
    <source>
        <dbReference type="Proteomes" id="UP000249204"/>
    </source>
</evidence>
<name>A0A2W6NNG3_9BACL</name>